<evidence type="ECO:0000313" key="1">
    <source>
        <dbReference type="EMBL" id="KAF7137435.1"/>
    </source>
</evidence>
<comment type="caution">
    <text evidence="1">The sequence shown here is derived from an EMBL/GenBank/DDBJ whole genome shotgun (WGS) entry which is preliminary data.</text>
</comment>
<evidence type="ECO:0000313" key="2">
    <source>
        <dbReference type="Proteomes" id="UP000626092"/>
    </source>
</evidence>
<accession>A0A834LI95</accession>
<organism evidence="1 2">
    <name type="scientific">Rhododendron simsii</name>
    <name type="common">Sims's rhododendron</name>
    <dbReference type="NCBI Taxonomy" id="118357"/>
    <lineage>
        <taxon>Eukaryota</taxon>
        <taxon>Viridiplantae</taxon>
        <taxon>Streptophyta</taxon>
        <taxon>Embryophyta</taxon>
        <taxon>Tracheophyta</taxon>
        <taxon>Spermatophyta</taxon>
        <taxon>Magnoliopsida</taxon>
        <taxon>eudicotyledons</taxon>
        <taxon>Gunneridae</taxon>
        <taxon>Pentapetalae</taxon>
        <taxon>asterids</taxon>
        <taxon>Ericales</taxon>
        <taxon>Ericaceae</taxon>
        <taxon>Ericoideae</taxon>
        <taxon>Rhodoreae</taxon>
        <taxon>Rhododendron</taxon>
    </lineage>
</organism>
<dbReference type="EMBL" id="WJXA01000007">
    <property type="protein sequence ID" value="KAF7137435.1"/>
    <property type="molecule type" value="Genomic_DNA"/>
</dbReference>
<reference evidence="1" key="1">
    <citation type="submission" date="2019-11" db="EMBL/GenBank/DDBJ databases">
        <authorList>
            <person name="Liu Y."/>
            <person name="Hou J."/>
            <person name="Li T.-Q."/>
            <person name="Guan C.-H."/>
            <person name="Wu X."/>
            <person name="Wu H.-Z."/>
            <person name="Ling F."/>
            <person name="Zhang R."/>
            <person name="Shi X.-G."/>
            <person name="Ren J.-P."/>
            <person name="Chen E.-F."/>
            <person name="Sun J.-M."/>
        </authorList>
    </citation>
    <scope>NUCLEOTIDE SEQUENCE</scope>
    <source>
        <strain evidence="1">Adult_tree_wgs_1</strain>
        <tissue evidence="1">Leaves</tissue>
    </source>
</reference>
<name>A0A834LI95_RHOSS</name>
<keyword evidence="2" id="KW-1185">Reference proteome</keyword>
<proteinExistence type="predicted"/>
<dbReference type="Proteomes" id="UP000626092">
    <property type="component" value="Unassembled WGS sequence"/>
</dbReference>
<protein>
    <submittedName>
        <fullName evidence="1">Uncharacterized protein</fullName>
    </submittedName>
</protein>
<gene>
    <name evidence="1" type="ORF">RHSIM_Rhsim07G0014900</name>
</gene>
<sequence length="147" mass="16167">MKGVGVGDGKSVNILTDKCAPGCSSITGTTSSPVQTVADLLLPGKTRWNEALIRNTFNPLISTRILSIPLPQTTTVDKLIWILAQKLKWRIHGQKWLPELHQNALAVAKNINHNVDTKSDWRIYGICEDIQVAFSTFVVASVVHVPK</sequence>
<dbReference type="AlphaFoldDB" id="A0A834LI95"/>